<dbReference type="EMBL" id="CP126101">
    <property type="protein sequence ID" value="WHY53270.1"/>
    <property type="molecule type" value="Genomic_DNA"/>
</dbReference>
<gene>
    <name evidence="2" type="ORF">QNH24_08515</name>
</gene>
<evidence type="ECO:0000313" key="3">
    <source>
        <dbReference type="Proteomes" id="UP001178322"/>
    </source>
</evidence>
<feature type="transmembrane region" description="Helical" evidence="1">
    <location>
        <begin position="31"/>
        <end position="47"/>
    </location>
</feature>
<name>A0AAX3WZA9_9BACI</name>
<proteinExistence type="predicted"/>
<sequence>MKLLLYFFYTIAVLAIITFTYDLVKLGTFDWSSLAITFCMIGVATGLKKNTKNIQSKVG</sequence>
<dbReference type="RefSeq" id="WP_283871626.1">
    <property type="nucleotide sequence ID" value="NZ_CP126101.1"/>
</dbReference>
<evidence type="ECO:0000256" key="1">
    <source>
        <dbReference type="SAM" id="Phobius"/>
    </source>
</evidence>
<keyword evidence="1" id="KW-0472">Membrane</keyword>
<accession>A0AAX3WZA9</accession>
<reference evidence="2" key="1">
    <citation type="submission" date="2023-05" db="EMBL/GenBank/DDBJ databases">
        <title>Comparative genomics of Bacillaceae isolates and their secondary metabolite potential.</title>
        <authorList>
            <person name="Song L."/>
            <person name="Nielsen L.J."/>
            <person name="Mohite O."/>
            <person name="Xu X."/>
            <person name="Weber T."/>
            <person name="Kovacs A.T."/>
        </authorList>
    </citation>
    <scope>NUCLEOTIDE SEQUENCE</scope>
    <source>
        <strain evidence="2">LY1</strain>
    </source>
</reference>
<evidence type="ECO:0000313" key="2">
    <source>
        <dbReference type="EMBL" id="WHY53270.1"/>
    </source>
</evidence>
<organism evidence="2 3">
    <name type="scientific">Lysinibacillus pakistanensis</name>
    <dbReference type="NCBI Taxonomy" id="759811"/>
    <lineage>
        <taxon>Bacteria</taxon>
        <taxon>Bacillati</taxon>
        <taxon>Bacillota</taxon>
        <taxon>Bacilli</taxon>
        <taxon>Bacillales</taxon>
        <taxon>Bacillaceae</taxon>
        <taxon>Lysinibacillus</taxon>
    </lineage>
</organism>
<keyword evidence="1" id="KW-1133">Transmembrane helix</keyword>
<protein>
    <submittedName>
        <fullName evidence="2">Uncharacterized protein</fullName>
    </submittedName>
</protein>
<dbReference type="AlphaFoldDB" id="A0AAX3WZA9"/>
<dbReference type="Proteomes" id="UP001178322">
    <property type="component" value="Chromosome"/>
</dbReference>
<keyword evidence="1" id="KW-0812">Transmembrane</keyword>